<comment type="caution">
    <text evidence="7">The sequence shown here is derived from an EMBL/GenBank/DDBJ whole genome shotgun (WGS) entry which is preliminary data.</text>
</comment>
<sequence>MKRLRKAVYAILRGSERYLKTDMVYLAKGGFWLSLGQIISSASALILAIAFANLLPKETYGTYKYILSVVSILGITTLPGITTYLNQAIARGYEGSLMPSLRTRIRFGLVGGGASFLLGAYYYYAGNTDLAISFLIAGFFIPVMDTLSIYHSYLQSKKLFKRSIEYFVASQIVAVGALMATIFLTKNLHAIILAYFISWTTMRLLFFMVAVKKFPPNDNKDAMVMSYGKHLSAVGIIGTIALYFDSLIMFHELGAVELAIYSLAFAPINQIRGLYKNIPALALPKLAARTFDEIGAILSRRLLMLLAIGALIAIPYALLAPYLFGILFPRYPEAILFSQLLAGVLVLVLPATLLSAAINSKISVVPKPWLYWSIVPNAILILSLFALVPTYGIAGAIASRFIFIIVSFAVSYAQWRLLAKKFKNKGV</sequence>
<feature type="transmembrane region" description="Helical" evidence="6">
    <location>
        <begin position="30"/>
        <end position="53"/>
    </location>
</feature>
<evidence type="ECO:0000256" key="6">
    <source>
        <dbReference type="SAM" id="Phobius"/>
    </source>
</evidence>
<evidence type="ECO:0000313" key="7">
    <source>
        <dbReference type="EMBL" id="PJB84078.1"/>
    </source>
</evidence>
<evidence type="ECO:0000256" key="2">
    <source>
        <dbReference type="ARBA" id="ARBA00022475"/>
    </source>
</evidence>
<feature type="transmembrane region" description="Helical" evidence="6">
    <location>
        <begin position="65"/>
        <end position="85"/>
    </location>
</feature>
<organism evidence="7 8">
    <name type="scientific">Candidatus Yonathbacteria bacterium CG_4_9_14_0_8_um_filter_46_47</name>
    <dbReference type="NCBI Taxonomy" id="1975106"/>
    <lineage>
        <taxon>Bacteria</taxon>
        <taxon>Candidatus Yonathiibacteriota</taxon>
    </lineage>
</organism>
<dbReference type="GO" id="GO:0005886">
    <property type="term" value="C:plasma membrane"/>
    <property type="evidence" value="ECO:0007669"/>
    <property type="project" value="UniProtKB-SubCell"/>
</dbReference>
<evidence type="ECO:0000256" key="3">
    <source>
        <dbReference type="ARBA" id="ARBA00022692"/>
    </source>
</evidence>
<keyword evidence="4 6" id="KW-1133">Transmembrane helix</keyword>
<proteinExistence type="predicted"/>
<feature type="transmembrane region" description="Helical" evidence="6">
    <location>
        <begin position="334"/>
        <end position="357"/>
    </location>
</feature>
<dbReference type="AlphaFoldDB" id="A0A2M8DAD2"/>
<dbReference type="InterPro" id="IPR002797">
    <property type="entry name" value="Polysacc_synth"/>
</dbReference>
<comment type="subcellular location">
    <subcellularLocation>
        <location evidence="1">Cell membrane</location>
        <topology evidence="1">Multi-pass membrane protein</topology>
    </subcellularLocation>
</comment>
<keyword evidence="3 6" id="KW-0812">Transmembrane</keyword>
<feature type="transmembrane region" description="Helical" evidence="6">
    <location>
        <begin position="369"/>
        <end position="387"/>
    </location>
</feature>
<feature type="transmembrane region" description="Helical" evidence="6">
    <location>
        <begin position="256"/>
        <end position="275"/>
    </location>
</feature>
<feature type="transmembrane region" description="Helical" evidence="6">
    <location>
        <begin position="130"/>
        <end position="154"/>
    </location>
</feature>
<evidence type="ECO:0000256" key="1">
    <source>
        <dbReference type="ARBA" id="ARBA00004651"/>
    </source>
</evidence>
<protein>
    <recommendedName>
        <fullName evidence="9">Polysaccharide biosynthesis protein C-terminal domain-containing protein</fullName>
    </recommendedName>
</protein>
<dbReference type="PANTHER" id="PTHR30250">
    <property type="entry name" value="PST FAMILY PREDICTED COLANIC ACID TRANSPORTER"/>
    <property type="match status" value="1"/>
</dbReference>
<evidence type="ECO:0008006" key="9">
    <source>
        <dbReference type="Google" id="ProtNLM"/>
    </source>
</evidence>
<feature type="transmembrane region" description="Helical" evidence="6">
    <location>
        <begin position="105"/>
        <end position="124"/>
    </location>
</feature>
<dbReference type="EMBL" id="PFTM01000007">
    <property type="protein sequence ID" value="PJB84078.1"/>
    <property type="molecule type" value="Genomic_DNA"/>
</dbReference>
<dbReference type="PANTHER" id="PTHR30250:SF11">
    <property type="entry name" value="O-ANTIGEN TRANSPORTER-RELATED"/>
    <property type="match status" value="1"/>
</dbReference>
<dbReference type="Pfam" id="PF01943">
    <property type="entry name" value="Polysacc_synt"/>
    <property type="match status" value="1"/>
</dbReference>
<gene>
    <name evidence="7" type="ORF">CO088_00185</name>
</gene>
<dbReference type="InterPro" id="IPR050833">
    <property type="entry name" value="Poly_Biosynth_Transport"/>
</dbReference>
<feature type="transmembrane region" description="Helical" evidence="6">
    <location>
        <begin position="166"/>
        <end position="184"/>
    </location>
</feature>
<name>A0A2M8DAD2_9BACT</name>
<accession>A0A2M8DAD2</accession>
<keyword evidence="2" id="KW-1003">Cell membrane</keyword>
<keyword evidence="5 6" id="KW-0472">Membrane</keyword>
<dbReference type="Proteomes" id="UP000229236">
    <property type="component" value="Unassembled WGS sequence"/>
</dbReference>
<evidence type="ECO:0000256" key="5">
    <source>
        <dbReference type="ARBA" id="ARBA00023136"/>
    </source>
</evidence>
<feature type="transmembrane region" description="Helical" evidence="6">
    <location>
        <begin position="231"/>
        <end position="250"/>
    </location>
</feature>
<evidence type="ECO:0000256" key="4">
    <source>
        <dbReference type="ARBA" id="ARBA00022989"/>
    </source>
</evidence>
<evidence type="ECO:0000313" key="8">
    <source>
        <dbReference type="Proteomes" id="UP000229236"/>
    </source>
</evidence>
<feature type="transmembrane region" description="Helical" evidence="6">
    <location>
        <begin position="302"/>
        <end position="328"/>
    </location>
</feature>
<feature type="transmembrane region" description="Helical" evidence="6">
    <location>
        <begin position="393"/>
        <end position="415"/>
    </location>
</feature>
<feature type="transmembrane region" description="Helical" evidence="6">
    <location>
        <begin position="190"/>
        <end position="211"/>
    </location>
</feature>
<reference evidence="8" key="1">
    <citation type="submission" date="2017-09" db="EMBL/GenBank/DDBJ databases">
        <title>Depth-based differentiation of microbial function through sediment-hosted aquifers and enrichment of novel symbionts in the deep terrestrial subsurface.</title>
        <authorList>
            <person name="Probst A.J."/>
            <person name="Ladd B."/>
            <person name="Jarett J.K."/>
            <person name="Geller-Mcgrath D.E."/>
            <person name="Sieber C.M.K."/>
            <person name="Emerson J.B."/>
            <person name="Anantharaman K."/>
            <person name="Thomas B.C."/>
            <person name="Malmstrom R."/>
            <person name="Stieglmeier M."/>
            <person name="Klingl A."/>
            <person name="Woyke T."/>
            <person name="Ryan C.M."/>
            <person name="Banfield J.F."/>
        </authorList>
    </citation>
    <scope>NUCLEOTIDE SEQUENCE [LARGE SCALE GENOMIC DNA]</scope>
</reference>